<protein>
    <submittedName>
        <fullName evidence="2">DUF4397 domain-containing protein</fullName>
    </submittedName>
</protein>
<dbReference type="PROSITE" id="PS51257">
    <property type="entry name" value="PROKAR_LIPOPROTEIN"/>
    <property type="match status" value="1"/>
</dbReference>
<dbReference type="RefSeq" id="WP_129876655.1">
    <property type="nucleotide sequence ID" value="NZ_SEWG01000004.1"/>
</dbReference>
<proteinExistence type="predicted"/>
<evidence type="ECO:0000259" key="1">
    <source>
        <dbReference type="Pfam" id="PF14344"/>
    </source>
</evidence>
<gene>
    <name evidence="2" type="ORF">EWM62_10655</name>
</gene>
<name>A0A4Q5LKC5_9SPHI</name>
<reference evidence="2 3" key="1">
    <citation type="submission" date="2019-02" db="EMBL/GenBank/DDBJ databases">
        <title>Bacterial novel species Mucilaginibacter sp. 17JY9-4 isolated from soil.</title>
        <authorList>
            <person name="Jung H.-Y."/>
        </authorList>
    </citation>
    <scope>NUCLEOTIDE SEQUENCE [LARGE SCALE GENOMIC DNA]</scope>
    <source>
        <strain evidence="2 3">17JY9-4</strain>
    </source>
</reference>
<accession>A0A4Q5LKC5</accession>
<evidence type="ECO:0000313" key="3">
    <source>
        <dbReference type="Proteomes" id="UP000293331"/>
    </source>
</evidence>
<dbReference type="Pfam" id="PF14344">
    <property type="entry name" value="DUF4397"/>
    <property type="match status" value="1"/>
</dbReference>
<dbReference type="Proteomes" id="UP000293331">
    <property type="component" value="Unassembled WGS sequence"/>
</dbReference>
<dbReference type="InterPro" id="IPR025510">
    <property type="entry name" value="DUF4397"/>
</dbReference>
<keyword evidence="3" id="KW-1185">Reference proteome</keyword>
<evidence type="ECO:0000313" key="2">
    <source>
        <dbReference type="EMBL" id="RYU89997.1"/>
    </source>
</evidence>
<dbReference type="EMBL" id="SEWG01000004">
    <property type="protein sequence ID" value="RYU89997.1"/>
    <property type="molecule type" value="Genomic_DNA"/>
</dbReference>
<dbReference type="OrthoDB" id="794386at2"/>
<organism evidence="2 3">
    <name type="scientific">Mucilaginibacter terrigena</name>
    <dbReference type="NCBI Taxonomy" id="2492395"/>
    <lineage>
        <taxon>Bacteria</taxon>
        <taxon>Pseudomonadati</taxon>
        <taxon>Bacteroidota</taxon>
        <taxon>Sphingobacteriia</taxon>
        <taxon>Sphingobacteriales</taxon>
        <taxon>Sphingobacteriaceae</taxon>
        <taxon>Mucilaginibacter</taxon>
    </lineage>
</organism>
<comment type="caution">
    <text evidence="2">The sequence shown here is derived from an EMBL/GenBank/DDBJ whole genome shotgun (WGS) entry which is preliminary data.</text>
</comment>
<sequence>MANTNKSSILLGLCLFIAGVMVIPMLASCGKNGVSASSGLNARLQMVNLSPDVQPFKLYAQYIKQSENAYSYPNNSNYFLVNTVDTPLQIRTAQIVNGVNPVNLLTLPGSLKPNIPYTWFVTGLLSDSSLTSILTVDTASLPANGRGKIRFINASPNSPSLILTANDTIAFKNVAYKAQTDFIELTAGSYNLNVSAANAPKIVLSGKPNFSVLDGKLYTMYFYGLSNRADSATYGTNIILNSLPPGTKY</sequence>
<dbReference type="AlphaFoldDB" id="A0A4Q5LKC5"/>
<feature type="domain" description="DUF4397" evidence="1">
    <location>
        <begin position="42"/>
        <end position="162"/>
    </location>
</feature>